<dbReference type="GO" id="GO:0016740">
    <property type="term" value="F:transferase activity"/>
    <property type="evidence" value="ECO:0007669"/>
    <property type="project" value="UniProtKB-KW"/>
</dbReference>
<dbReference type="RefSeq" id="WP_147895491.1">
    <property type="nucleotide sequence ID" value="NZ_BAAANR010000001.1"/>
</dbReference>
<dbReference type="EMBL" id="VRSV01000002">
    <property type="protein sequence ID" value="TXK10316.1"/>
    <property type="molecule type" value="Genomic_DNA"/>
</dbReference>
<comment type="caution">
    <text evidence="1">The sequence shown here is derived from an EMBL/GenBank/DDBJ whole genome shotgun (WGS) entry which is preliminary data.</text>
</comment>
<organism evidence="1 2">
    <name type="scientific">Microbacterium hatanonis</name>
    <dbReference type="NCBI Taxonomy" id="404366"/>
    <lineage>
        <taxon>Bacteria</taxon>
        <taxon>Bacillati</taxon>
        <taxon>Actinomycetota</taxon>
        <taxon>Actinomycetes</taxon>
        <taxon>Micrococcales</taxon>
        <taxon>Microbacteriaceae</taxon>
        <taxon>Microbacterium</taxon>
    </lineage>
</organism>
<dbReference type="AlphaFoldDB" id="A0A5C8HZG1"/>
<keyword evidence="1" id="KW-0808">Transferase</keyword>
<dbReference type="OrthoDB" id="5465469at2"/>
<dbReference type="Proteomes" id="UP000321034">
    <property type="component" value="Unassembled WGS sequence"/>
</dbReference>
<reference evidence="1 2" key="1">
    <citation type="submission" date="2019-08" db="EMBL/GenBank/DDBJ databases">
        <authorList>
            <person name="Dong K."/>
        </authorList>
    </citation>
    <scope>NUCLEOTIDE SEQUENCE [LARGE SCALE GENOMIC DNA]</scope>
    <source>
        <strain evidence="1 2">JCM14558</strain>
    </source>
</reference>
<evidence type="ECO:0000313" key="2">
    <source>
        <dbReference type="Proteomes" id="UP000321034"/>
    </source>
</evidence>
<accession>A0A5C8HZG1</accession>
<keyword evidence="2" id="KW-1185">Reference proteome</keyword>
<proteinExistence type="predicted"/>
<evidence type="ECO:0000313" key="1">
    <source>
        <dbReference type="EMBL" id="TXK10316.1"/>
    </source>
</evidence>
<dbReference type="InterPro" id="IPR029044">
    <property type="entry name" value="Nucleotide-diphossugar_trans"/>
</dbReference>
<protein>
    <submittedName>
        <fullName evidence="1">Glycosyltransferase</fullName>
    </submittedName>
</protein>
<dbReference type="SUPFAM" id="SSF53448">
    <property type="entry name" value="Nucleotide-diphospho-sugar transferases"/>
    <property type="match status" value="1"/>
</dbReference>
<name>A0A5C8HZG1_9MICO</name>
<sequence length="311" mass="34382">MKLARRTDYFGERRLTPRRLFRKGRLLVGGTLLEATLRVRNLVAKSSVLGESTVIVSITSHGARLASVSTVIEGIARGKVRPRRMILWVDPGVDVATLGAGLRRLQRRGLEIAHSPDRYGPHTKYFPLAIADYSSSNGSSLDIVTADDDILYPRDWLSSLTEASRDRATILCHRAHRLLVEQERIAPYRRWLRVTSSRPSVLNFATGVMGVLYPAEFFRYVAAVGDRFLTVSPRADDVWLHAMALRGGFQVRQLKAVAAEFPMLFGSQASSLVSDNAFDGGNDEQIAATYTADDLLVLKAAQSREGLTARG</sequence>
<gene>
    <name evidence="1" type="ORF">FVP77_15845</name>
</gene>